<evidence type="ECO:0000256" key="20">
    <source>
        <dbReference type="SAM" id="MobiDB-lite"/>
    </source>
</evidence>
<evidence type="ECO:0000256" key="4">
    <source>
        <dbReference type="ARBA" id="ARBA00005189"/>
    </source>
</evidence>
<evidence type="ECO:0000313" key="23">
    <source>
        <dbReference type="Proteomes" id="UP000092460"/>
    </source>
</evidence>
<name>A0A240SXE3_9MUSC</name>
<proteinExistence type="inferred from homology"/>
<dbReference type="AlphaFoldDB" id="A0A240SXE3"/>
<dbReference type="GO" id="GO:0016024">
    <property type="term" value="P:CDP-diacylglycerol biosynthetic process"/>
    <property type="evidence" value="ECO:0007669"/>
    <property type="project" value="UniProtKB-UniPathway"/>
</dbReference>
<sequence>MSLFRDILARFPRGGLAYVFAYGSGVKQQLGYKKIDQQKDNIIDLIFCVKDPLGWHAENIERHESHYSALRHLGPTFIMKYQEYFAAKVYFNTLVPFPDLGVNIKYGVISREHLLQDLLEWRYLYIAGRLHKPVRDIVPFESDQLLTDALANNLNIAFQIALLLLPEKFTAFDLFCAISNLSYKGDFRMIFGENKNKVRNIVKAQLPEFFKLYEPAMKSLSQYVAMKFKTKTRNVEYFEQDKSPSVNEHHLRYAPSELRKRLLKNAAFKGTYAEVIVHLAMQKNLHDIVQVSVNDIFQTGQITFLSSTEKRNSRYSGVMSSDIELTEMERERKKKKKSKKKSERKKLKKEKKKKTAKKESKTIKSIKDDITKSKYIVPNNETSLFGPALPPHLIGQKMEASKEPIHIIEPIRGEFLENHSFPLKEISQRDDSTGGNVEESLIDTYGPLPVGELSSTQIKLEERALQLKMAAIDGALVNRNADQNVREEWMLELPEIGLKKGLPSLSSLKRGFYHGKDNPDFSNRTDWTKTPNQNVDFKGEKPCTSKRTSTSESLKDKAQLLYDKQRDREQEAMAKRHEKKYKRDESLVEMHKKKLRKEEKKKEKEMKESNAKLERRPFSRDLDLKINKIDRNQTKQIVDKAKILDTKFSTGHTKYL</sequence>
<dbReference type="STRING" id="67801.A0A240SXE3"/>
<evidence type="ECO:0000256" key="18">
    <source>
        <dbReference type="ARBA" id="ARBA00029893"/>
    </source>
</evidence>
<feature type="compositionally biased region" description="Basic and acidic residues" evidence="20">
    <location>
        <begin position="553"/>
        <end position="616"/>
    </location>
</feature>
<evidence type="ECO:0000256" key="12">
    <source>
        <dbReference type="ARBA" id="ARBA00022842"/>
    </source>
</evidence>
<comment type="cofactor">
    <cofactor evidence="1">
        <name>Mg(2+)</name>
        <dbReference type="ChEBI" id="CHEBI:18420"/>
    </cofactor>
</comment>
<dbReference type="Pfam" id="PF09139">
    <property type="entry name" value="Tam41_Mmp37"/>
    <property type="match status" value="1"/>
</dbReference>
<dbReference type="EnsemblMetazoa" id="GPPI052419-RA">
    <property type="protein sequence ID" value="GPPI052419-PA"/>
    <property type="gene ID" value="GPPI052419"/>
</dbReference>
<evidence type="ECO:0000259" key="21">
    <source>
        <dbReference type="Pfam" id="PF12572"/>
    </source>
</evidence>
<feature type="compositionally biased region" description="Basic residues" evidence="20">
    <location>
        <begin position="332"/>
        <end position="356"/>
    </location>
</feature>
<keyword evidence="13" id="KW-0443">Lipid metabolism</keyword>
<evidence type="ECO:0000256" key="10">
    <source>
        <dbReference type="ARBA" id="ARBA00022695"/>
    </source>
</evidence>
<dbReference type="InterPro" id="IPR015222">
    <property type="entry name" value="Tam41"/>
</dbReference>
<evidence type="ECO:0000256" key="8">
    <source>
        <dbReference type="ARBA" id="ARBA00022516"/>
    </source>
</evidence>
<evidence type="ECO:0000256" key="5">
    <source>
        <dbReference type="ARBA" id="ARBA00005458"/>
    </source>
</evidence>
<dbReference type="Proteomes" id="UP000092460">
    <property type="component" value="Unassembled WGS sequence"/>
</dbReference>
<reference evidence="23" key="1">
    <citation type="submission" date="2015-01" db="EMBL/GenBank/DDBJ databases">
        <authorList>
            <person name="Aksoy S."/>
            <person name="Warren W."/>
            <person name="Wilson R.K."/>
        </authorList>
    </citation>
    <scope>NUCLEOTIDE SEQUENCE [LARGE SCALE GENOMIC DNA]</scope>
    <source>
        <strain evidence="23">IAEA</strain>
    </source>
</reference>
<keyword evidence="16" id="KW-0594">Phospholipid biosynthesis</keyword>
<evidence type="ECO:0000256" key="6">
    <source>
        <dbReference type="ARBA" id="ARBA00012487"/>
    </source>
</evidence>
<evidence type="ECO:0000256" key="9">
    <source>
        <dbReference type="ARBA" id="ARBA00022679"/>
    </source>
</evidence>
<keyword evidence="15" id="KW-0472">Membrane</keyword>
<dbReference type="UniPathway" id="UPA00557">
    <property type="reaction ID" value="UER00614"/>
</dbReference>
<feature type="compositionally biased region" description="Polar residues" evidence="20">
    <location>
        <begin position="523"/>
        <end position="535"/>
    </location>
</feature>
<protein>
    <recommendedName>
        <fullName evidence="7">Phosphatidate cytidylyltransferase, mitochondrial</fullName>
        <ecNumber evidence="6">2.7.7.41</ecNumber>
    </recommendedName>
    <alternativeName>
        <fullName evidence="18">CDP-diacylglycerol synthase</fullName>
    </alternativeName>
    <alternativeName>
        <fullName evidence="19">Mitochondrial translocator assembly and maintenance protein 41 homolog</fullName>
    </alternativeName>
</protein>
<dbReference type="EMBL" id="JXJN01002847">
    <property type="status" value="NOT_ANNOTATED_CDS"/>
    <property type="molecule type" value="Genomic_DNA"/>
</dbReference>
<evidence type="ECO:0000256" key="13">
    <source>
        <dbReference type="ARBA" id="ARBA00023098"/>
    </source>
</evidence>
<keyword evidence="23" id="KW-1185">Reference proteome</keyword>
<keyword evidence="9" id="KW-0808">Transferase</keyword>
<evidence type="ECO:0000256" key="19">
    <source>
        <dbReference type="ARBA" id="ARBA00031502"/>
    </source>
</evidence>
<comment type="pathway">
    <text evidence="3">Phospholipid metabolism; CDP-diacylglycerol biosynthesis; CDP-diacylglycerol from sn-glycerol 3-phosphate: step 3/3.</text>
</comment>
<keyword evidence="10" id="KW-0548">Nucleotidyltransferase</keyword>
<dbReference type="GO" id="GO:0004605">
    <property type="term" value="F:phosphatidate cytidylyltransferase activity"/>
    <property type="evidence" value="ECO:0007669"/>
    <property type="project" value="UniProtKB-EC"/>
</dbReference>
<dbReference type="EC" id="2.7.7.41" evidence="6"/>
<keyword evidence="12" id="KW-0460">Magnesium</keyword>
<keyword evidence="8" id="KW-0444">Lipid biosynthesis</keyword>
<comment type="similarity">
    <text evidence="5">Belongs to the TAM41 family.</text>
</comment>
<organism evidence="22 23">
    <name type="scientific">Glossina palpalis gambiensis</name>
    <dbReference type="NCBI Taxonomy" id="67801"/>
    <lineage>
        <taxon>Eukaryota</taxon>
        <taxon>Metazoa</taxon>
        <taxon>Ecdysozoa</taxon>
        <taxon>Arthropoda</taxon>
        <taxon>Hexapoda</taxon>
        <taxon>Insecta</taxon>
        <taxon>Pterygota</taxon>
        <taxon>Neoptera</taxon>
        <taxon>Endopterygota</taxon>
        <taxon>Diptera</taxon>
        <taxon>Brachycera</taxon>
        <taxon>Muscomorpha</taxon>
        <taxon>Hippoboscoidea</taxon>
        <taxon>Glossinidae</taxon>
        <taxon>Glossina</taxon>
    </lineage>
</organism>
<feature type="region of interest" description="Disordered" evidence="20">
    <location>
        <begin position="523"/>
        <end position="616"/>
    </location>
</feature>
<evidence type="ECO:0000256" key="2">
    <source>
        <dbReference type="ARBA" id="ARBA00004443"/>
    </source>
</evidence>
<feature type="domain" description="DUF3752" evidence="21">
    <location>
        <begin position="509"/>
        <end position="649"/>
    </location>
</feature>
<accession>A0A240SXE3</accession>
<dbReference type="PANTHER" id="PTHR13619:SF0">
    <property type="entry name" value="PHOSPHATIDATE CYTIDYLYLTRANSFERASE, MITOCHONDRIAL"/>
    <property type="match status" value="1"/>
</dbReference>
<keyword evidence="11" id="KW-0999">Mitochondrion inner membrane</keyword>
<evidence type="ECO:0000256" key="11">
    <source>
        <dbReference type="ARBA" id="ARBA00022792"/>
    </source>
</evidence>
<evidence type="ECO:0000256" key="17">
    <source>
        <dbReference type="ARBA" id="ARBA00023264"/>
    </source>
</evidence>
<dbReference type="GO" id="GO:0032049">
    <property type="term" value="P:cardiolipin biosynthetic process"/>
    <property type="evidence" value="ECO:0007669"/>
    <property type="project" value="InterPro"/>
</dbReference>
<evidence type="ECO:0000256" key="15">
    <source>
        <dbReference type="ARBA" id="ARBA00023136"/>
    </source>
</evidence>
<evidence type="ECO:0000256" key="16">
    <source>
        <dbReference type="ARBA" id="ARBA00023209"/>
    </source>
</evidence>
<evidence type="ECO:0000256" key="7">
    <source>
        <dbReference type="ARBA" id="ARBA00018337"/>
    </source>
</evidence>
<evidence type="ECO:0000313" key="22">
    <source>
        <dbReference type="EnsemblMetazoa" id="GPPI052419-PA"/>
    </source>
</evidence>
<dbReference type="GO" id="GO:0005743">
    <property type="term" value="C:mitochondrial inner membrane"/>
    <property type="evidence" value="ECO:0007669"/>
    <property type="project" value="UniProtKB-SubCell"/>
</dbReference>
<dbReference type="VEuPathDB" id="VectorBase:GPPI052419"/>
<comment type="subcellular location">
    <subcellularLocation>
        <location evidence="2">Mitochondrion inner membrane</location>
        <topology evidence="2">Peripheral membrane protein</topology>
        <orientation evidence="2">Matrix side</orientation>
    </subcellularLocation>
</comment>
<dbReference type="InterPro" id="IPR022226">
    <property type="entry name" value="DUF3752"/>
</dbReference>
<dbReference type="Pfam" id="PF12572">
    <property type="entry name" value="DUF3752"/>
    <property type="match status" value="1"/>
</dbReference>
<dbReference type="PANTHER" id="PTHR13619">
    <property type="entry name" value="PHOSPHATIDATE CYTIDYLYLTRANSFERASE, MITOCHONDRIAL"/>
    <property type="match status" value="1"/>
</dbReference>
<feature type="region of interest" description="Disordered" evidence="20">
    <location>
        <begin position="329"/>
        <end position="362"/>
    </location>
</feature>
<evidence type="ECO:0000256" key="14">
    <source>
        <dbReference type="ARBA" id="ARBA00023128"/>
    </source>
</evidence>
<comment type="pathway">
    <text evidence="4">Lipid metabolism.</text>
</comment>
<reference evidence="22" key="2">
    <citation type="submission" date="2020-05" db="UniProtKB">
        <authorList>
            <consortium name="EnsemblMetazoa"/>
        </authorList>
    </citation>
    <scope>IDENTIFICATION</scope>
    <source>
        <strain evidence="22">IAEA</strain>
    </source>
</reference>
<keyword evidence="17" id="KW-1208">Phospholipid metabolism</keyword>
<evidence type="ECO:0000256" key="3">
    <source>
        <dbReference type="ARBA" id="ARBA00005119"/>
    </source>
</evidence>
<evidence type="ECO:0000256" key="1">
    <source>
        <dbReference type="ARBA" id="ARBA00001946"/>
    </source>
</evidence>
<keyword evidence="14" id="KW-0496">Mitochondrion</keyword>